<dbReference type="GO" id="GO:0009927">
    <property type="term" value="F:histidine phosphotransfer kinase activity"/>
    <property type="evidence" value="ECO:0007669"/>
    <property type="project" value="TreeGrafter"/>
</dbReference>
<dbReference type="EMBL" id="LDAU01000085">
    <property type="protein sequence ID" value="KRX07233.1"/>
    <property type="molecule type" value="Genomic_DNA"/>
</dbReference>
<feature type="compositionally biased region" description="Low complexity" evidence="7">
    <location>
        <begin position="121"/>
        <end position="131"/>
    </location>
</feature>
<evidence type="ECO:0000256" key="5">
    <source>
        <dbReference type="ARBA" id="ARBA00022777"/>
    </source>
</evidence>
<dbReference type="GO" id="GO:0005886">
    <property type="term" value="C:plasma membrane"/>
    <property type="evidence" value="ECO:0007669"/>
    <property type="project" value="TreeGrafter"/>
</dbReference>
<dbReference type="SMART" id="SM00388">
    <property type="entry name" value="HisKA"/>
    <property type="match status" value="1"/>
</dbReference>
<feature type="compositionally biased region" description="Low complexity" evidence="7">
    <location>
        <begin position="1103"/>
        <end position="1117"/>
    </location>
</feature>
<dbReference type="CDD" id="cd00082">
    <property type="entry name" value="HisKA"/>
    <property type="match status" value="1"/>
</dbReference>
<proteinExistence type="predicted"/>
<feature type="compositionally biased region" description="Polar residues" evidence="7">
    <location>
        <begin position="1089"/>
        <end position="1102"/>
    </location>
</feature>
<evidence type="ECO:0000313" key="9">
    <source>
        <dbReference type="EMBL" id="KRX07233.1"/>
    </source>
</evidence>
<dbReference type="Gene3D" id="3.30.565.10">
    <property type="entry name" value="Histidine kinase-like ATPase, C-terminal domain"/>
    <property type="match status" value="1"/>
</dbReference>
<evidence type="ECO:0000256" key="1">
    <source>
        <dbReference type="ARBA" id="ARBA00000085"/>
    </source>
</evidence>
<dbReference type="PROSITE" id="PS50109">
    <property type="entry name" value="HIS_KIN"/>
    <property type="match status" value="1"/>
</dbReference>
<feature type="compositionally biased region" description="Low complexity" evidence="7">
    <location>
        <begin position="189"/>
        <end position="204"/>
    </location>
</feature>
<evidence type="ECO:0000256" key="7">
    <source>
        <dbReference type="SAM" id="MobiDB-lite"/>
    </source>
</evidence>
<dbReference type="Pfam" id="PF00512">
    <property type="entry name" value="HisKA"/>
    <property type="match status" value="1"/>
</dbReference>
<keyword evidence="6" id="KW-0175">Coiled coil</keyword>
<dbReference type="InterPro" id="IPR003594">
    <property type="entry name" value="HATPase_dom"/>
</dbReference>
<evidence type="ECO:0000259" key="8">
    <source>
        <dbReference type="PROSITE" id="PS50109"/>
    </source>
</evidence>
<name>A0A0V0QYI8_PSEPJ</name>
<comment type="caution">
    <text evidence="9">The sequence shown here is derived from an EMBL/GenBank/DDBJ whole genome shotgun (WGS) entry which is preliminary data.</text>
</comment>
<dbReference type="GO" id="GO:0000155">
    <property type="term" value="F:phosphorelay sensor kinase activity"/>
    <property type="evidence" value="ECO:0007669"/>
    <property type="project" value="InterPro"/>
</dbReference>
<dbReference type="InParanoid" id="A0A0V0QYI8"/>
<keyword evidence="3" id="KW-0597">Phosphoprotein</keyword>
<dbReference type="Pfam" id="PF02518">
    <property type="entry name" value="HATPase_c"/>
    <property type="match status" value="1"/>
</dbReference>
<evidence type="ECO:0000256" key="6">
    <source>
        <dbReference type="SAM" id="Coils"/>
    </source>
</evidence>
<dbReference type="InterPro" id="IPR003661">
    <property type="entry name" value="HisK_dim/P_dom"/>
</dbReference>
<gene>
    <name evidence="9" type="ORF">PPERSA_00390</name>
</gene>
<feature type="compositionally biased region" description="Low complexity" evidence="7">
    <location>
        <begin position="1139"/>
        <end position="1184"/>
    </location>
</feature>
<dbReference type="Gene3D" id="1.10.287.130">
    <property type="match status" value="1"/>
</dbReference>
<feature type="region of interest" description="Disordered" evidence="7">
    <location>
        <begin position="1061"/>
        <end position="1199"/>
    </location>
</feature>
<feature type="region of interest" description="Disordered" evidence="7">
    <location>
        <begin position="63"/>
        <end position="135"/>
    </location>
</feature>
<feature type="region of interest" description="Disordered" evidence="7">
    <location>
        <begin position="1233"/>
        <end position="1269"/>
    </location>
</feature>
<accession>A0A0V0QYI8</accession>
<feature type="compositionally biased region" description="Basic residues" evidence="7">
    <location>
        <begin position="880"/>
        <end position="889"/>
    </location>
</feature>
<dbReference type="PANTHER" id="PTHR43047:SF72">
    <property type="entry name" value="OSMOSENSING HISTIDINE PROTEIN KINASE SLN1"/>
    <property type="match status" value="1"/>
</dbReference>
<feature type="compositionally biased region" description="Low complexity" evidence="7">
    <location>
        <begin position="63"/>
        <end position="80"/>
    </location>
</feature>
<organism evidence="9 10">
    <name type="scientific">Pseudocohnilembus persalinus</name>
    <name type="common">Ciliate</name>
    <dbReference type="NCBI Taxonomy" id="266149"/>
    <lineage>
        <taxon>Eukaryota</taxon>
        <taxon>Sar</taxon>
        <taxon>Alveolata</taxon>
        <taxon>Ciliophora</taxon>
        <taxon>Intramacronucleata</taxon>
        <taxon>Oligohymenophorea</taxon>
        <taxon>Scuticociliatia</taxon>
        <taxon>Philasterida</taxon>
        <taxon>Pseudocohnilembidae</taxon>
        <taxon>Pseudocohnilembus</taxon>
    </lineage>
</organism>
<dbReference type="InterPro" id="IPR004358">
    <property type="entry name" value="Sig_transdc_His_kin-like_C"/>
</dbReference>
<feature type="region of interest" description="Disordered" evidence="7">
    <location>
        <begin position="880"/>
        <end position="913"/>
    </location>
</feature>
<sequence length="1344" mass="157953">MPMLIIPLKNMQYDLEDKETVRLKNKQFQLFLENYDDAIFDYKLYRHVSELEQDNSSLSLHLKQNNKNNNYNTNYQQSKQHNNGIKNSYNNNLQQYSTNNQIKSGFSNQNTFQKQNSSKTQLQNNNNGQQNMPSSHKINMNNINVCSMPKIINCQESSQNLITKQQDQALENFPRTETLNLNQIQQTNQNSYNQNSISNSNNINSKEEDSKVKTIRQYLKIKFEQYQNINTQEQKEEFRIQDTFFIRVAKKKDENTQNNISIGQIQKQNVLKSNRKPSFNQQQQQQDNCIEENNYYLLDIQNCLWNDQSLHVVLTLNDITEQMNYHNNKIQEEIQTNMFKDQILATVSHDFRTPLNAIQNHIQLSQQEIFSYQQNLKKERKKIKQQQQQLSQQLQIDNYNNNNSSTMIQSQNQSRSSKIIHSKRFFDHQKIQQFNEIAYQNCEMLQLLVQDILDYSQNKYSKIKLNPEKFPFQELIQEIRYLVEIPIKDKGLKFRLRIDDYTTYTNEKDVNVEIQQDKLRLKQIIMNLITNAIKFTEQGSISLRIKFFTRDQVELLKVCVIDTGIGIDKQKQERIFDRFQSFQEKQVNTKSKMNGIGLGLSISEDLVELIGPFRKIHLESTEGKGSIFQFIVYRNLSKGLIHNKPFGEERAMYENSDLQKSLKLNIQLPKENLAEEQEEDQQCAQQQQIHLSTFNNYNSNKSANNLDLSNNKIQSNKIDQQQKSEPQNAQKYLSSDTGIKENNINSNFFIFNTNQINVNSQNSSSKIQKNITQNSKNSININQDMTQKESQNKYNSFQSENLPENIIQEDLLESKSRNYQDFKQIYSFNTCSKINFKNQTNYQKQGEQQENENQNKQFKLSKNLQKKQMISSYHSDKTIKFQKQRTKRYKNPDKYEKQIEQNRKQSNLSYKNSKSRIRIKSTNFPKVKQKIQNKQTQNLTLSNLKQLMNAKNEDEQKYDMKQKNQNNLNFQIKVQNFNGQKNGQAQKNKQIPEVLMEHQQMQNQNLQQNEKISKQEYVPSEKNIKINQQLDQELSVDQIFDQSQEIKLEYKPDNQIFLQLSQQKKESNSKSWKKQNNDTKNKKNDFQNLNSKTSNLKTQNHFNNNKQNNKITINQTNLDLPKPNSNRLESSYPLPFQYNSDDFNTNSNNSFTSSSPSSSVHSQNSRNSSYISSFSQSSSSSSSFPKFQDESTPQSKITAGTFSLQTKKLRKKQSLQINCSQVRKSNGNIYVQKYKKNQKNSPNSKIQEEEIEENSEEKSQKKNQKKKIKSSQKKISLKILVVDDNAFNIRTAQNLLEHNLQNVFDFEFKTAFNGEEAVKIVSQCENNNQLSNQLTQPTLNKLML</sequence>
<feature type="region of interest" description="Disordered" evidence="7">
    <location>
        <begin position="189"/>
        <end position="210"/>
    </location>
</feature>
<feature type="compositionally biased region" description="Basic and acidic residues" evidence="7">
    <location>
        <begin position="1075"/>
        <end position="1085"/>
    </location>
</feature>
<keyword evidence="4" id="KW-0808">Transferase</keyword>
<comment type="catalytic activity">
    <reaction evidence="1">
        <text>ATP + protein L-histidine = ADP + protein N-phospho-L-histidine.</text>
        <dbReference type="EC" id="2.7.13.3"/>
    </reaction>
</comment>
<dbReference type="CDD" id="cd16922">
    <property type="entry name" value="HATPase_EvgS-ArcB-TorS-like"/>
    <property type="match status" value="1"/>
</dbReference>
<feature type="domain" description="Histidine kinase" evidence="8">
    <location>
        <begin position="346"/>
        <end position="636"/>
    </location>
</feature>
<dbReference type="SMART" id="SM00387">
    <property type="entry name" value="HATPase_c"/>
    <property type="match status" value="1"/>
</dbReference>
<feature type="coiled-coil region" evidence="6">
    <location>
        <begin position="362"/>
        <end position="396"/>
    </location>
</feature>
<protein>
    <recommendedName>
        <fullName evidence="2">histidine kinase</fullName>
        <ecNumber evidence="2">2.7.13.3</ecNumber>
    </recommendedName>
</protein>
<dbReference type="InterPro" id="IPR036097">
    <property type="entry name" value="HisK_dim/P_sf"/>
</dbReference>
<keyword evidence="10" id="KW-1185">Reference proteome</keyword>
<dbReference type="PRINTS" id="PR00344">
    <property type="entry name" value="BCTRLSENSOR"/>
</dbReference>
<evidence type="ECO:0000256" key="2">
    <source>
        <dbReference type="ARBA" id="ARBA00012438"/>
    </source>
</evidence>
<dbReference type="SUPFAM" id="SSF47384">
    <property type="entry name" value="Homodimeric domain of signal transducing histidine kinase"/>
    <property type="match status" value="1"/>
</dbReference>
<feature type="compositionally biased region" description="Basic and acidic residues" evidence="7">
    <location>
        <begin position="890"/>
        <end position="903"/>
    </location>
</feature>
<feature type="compositionally biased region" description="Polar residues" evidence="7">
    <location>
        <begin position="81"/>
        <end position="120"/>
    </location>
</feature>
<dbReference type="OrthoDB" id="60033at2759"/>
<evidence type="ECO:0000256" key="3">
    <source>
        <dbReference type="ARBA" id="ARBA00022553"/>
    </source>
</evidence>
<dbReference type="Proteomes" id="UP000054937">
    <property type="component" value="Unassembled WGS sequence"/>
</dbReference>
<dbReference type="InterPro" id="IPR005467">
    <property type="entry name" value="His_kinase_dom"/>
</dbReference>
<dbReference type="EC" id="2.7.13.3" evidence="2"/>
<dbReference type="SUPFAM" id="SSF55874">
    <property type="entry name" value="ATPase domain of HSP90 chaperone/DNA topoisomerase II/histidine kinase"/>
    <property type="match status" value="1"/>
</dbReference>
<feature type="compositionally biased region" description="Polar residues" evidence="7">
    <location>
        <begin position="1190"/>
        <end position="1199"/>
    </location>
</feature>
<dbReference type="Gene3D" id="3.40.50.2300">
    <property type="match status" value="1"/>
</dbReference>
<reference evidence="9 10" key="1">
    <citation type="journal article" date="2015" name="Sci. Rep.">
        <title>Genome of the facultative scuticociliatosis pathogen Pseudocohnilembus persalinus provides insight into its virulence through horizontal gene transfer.</title>
        <authorList>
            <person name="Xiong J."/>
            <person name="Wang G."/>
            <person name="Cheng J."/>
            <person name="Tian M."/>
            <person name="Pan X."/>
            <person name="Warren A."/>
            <person name="Jiang C."/>
            <person name="Yuan D."/>
            <person name="Miao W."/>
        </authorList>
    </citation>
    <scope>NUCLEOTIDE SEQUENCE [LARGE SCALE GENOMIC DNA]</scope>
    <source>
        <strain evidence="9">36N120E</strain>
    </source>
</reference>
<dbReference type="InterPro" id="IPR011006">
    <property type="entry name" value="CheY-like_superfamily"/>
</dbReference>
<dbReference type="InterPro" id="IPR036890">
    <property type="entry name" value="HATPase_C_sf"/>
</dbReference>
<dbReference type="OMA" id="SINIMCK"/>
<dbReference type="PANTHER" id="PTHR43047">
    <property type="entry name" value="TWO-COMPONENT HISTIDINE PROTEIN KINASE"/>
    <property type="match status" value="1"/>
</dbReference>
<keyword evidence="5 9" id="KW-0418">Kinase</keyword>
<dbReference type="SUPFAM" id="SSF52172">
    <property type="entry name" value="CheY-like"/>
    <property type="match status" value="1"/>
</dbReference>
<evidence type="ECO:0000313" key="10">
    <source>
        <dbReference type="Proteomes" id="UP000054937"/>
    </source>
</evidence>
<evidence type="ECO:0000256" key="4">
    <source>
        <dbReference type="ARBA" id="ARBA00022679"/>
    </source>
</evidence>